<dbReference type="OrthoDB" id="1145at2"/>
<dbReference type="RefSeq" id="WP_123256486.1">
    <property type="nucleotide sequence ID" value="NZ_RBED01000130.1"/>
</dbReference>
<evidence type="ECO:0000256" key="3">
    <source>
        <dbReference type="ARBA" id="ARBA00022827"/>
    </source>
</evidence>
<dbReference type="Gene3D" id="3.30.390.30">
    <property type="match status" value="1"/>
</dbReference>
<evidence type="ECO:0000313" key="8">
    <source>
        <dbReference type="Proteomes" id="UP000273807"/>
    </source>
</evidence>
<protein>
    <submittedName>
        <fullName evidence="7">NAD(P)/FAD-dependent oxidoreductase</fullName>
    </submittedName>
</protein>
<dbReference type="InterPro" id="IPR023753">
    <property type="entry name" value="FAD/NAD-binding_dom"/>
</dbReference>
<dbReference type="SUPFAM" id="SSF55424">
    <property type="entry name" value="FAD/NAD-linked reductases, dimerisation (C-terminal) domain"/>
    <property type="match status" value="1"/>
</dbReference>
<keyword evidence="3" id="KW-0274">FAD</keyword>
<dbReference type="GO" id="GO:0016651">
    <property type="term" value="F:oxidoreductase activity, acting on NAD(P)H"/>
    <property type="evidence" value="ECO:0007669"/>
    <property type="project" value="TreeGrafter"/>
</dbReference>
<evidence type="ECO:0000313" key="7">
    <source>
        <dbReference type="EMBL" id="RNL51363.1"/>
    </source>
</evidence>
<dbReference type="InterPro" id="IPR036188">
    <property type="entry name" value="FAD/NAD-bd_sf"/>
</dbReference>
<dbReference type="PANTHER" id="PTHR43557:SF2">
    <property type="entry name" value="RIESKE DOMAIN-CONTAINING PROTEIN-RELATED"/>
    <property type="match status" value="1"/>
</dbReference>
<feature type="domain" description="Reductase C-terminal" evidence="6">
    <location>
        <begin position="324"/>
        <end position="397"/>
    </location>
</feature>
<dbReference type="Pfam" id="PF14759">
    <property type="entry name" value="Reductase_C"/>
    <property type="match status" value="1"/>
</dbReference>
<dbReference type="PRINTS" id="PR00411">
    <property type="entry name" value="PNDRDTASEI"/>
</dbReference>
<dbReference type="InterPro" id="IPR028202">
    <property type="entry name" value="Reductase_C"/>
</dbReference>
<evidence type="ECO:0000256" key="4">
    <source>
        <dbReference type="ARBA" id="ARBA00023002"/>
    </source>
</evidence>
<evidence type="ECO:0000259" key="5">
    <source>
        <dbReference type="Pfam" id="PF07992"/>
    </source>
</evidence>
<feature type="domain" description="FAD/NAD(P)-binding" evidence="5">
    <location>
        <begin position="4"/>
        <end position="301"/>
    </location>
</feature>
<dbReference type="PRINTS" id="PR00368">
    <property type="entry name" value="FADPNR"/>
</dbReference>
<comment type="cofactor">
    <cofactor evidence="1">
        <name>FAD</name>
        <dbReference type="ChEBI" id="CHEBI:57692"/>
    </cofactor>
</comment>
<dbReference type="Proteomes" id="UP000273807">
    <property type="component" value="Unassembled WGS sequence"/>
</dbReference>
<dbReference type="SUPFAM" id="SSF51905">
    <property type="entry name" value="FAD/NAD(P)-binding domain"/>
    <property type="match status" value="2"/>
</dbReference>
<evidence type="ECO:0000256" key="1">
    <source>
        <dbReference type="ARBA" id="ARBA00001974"/>
    </source>
</evidence>
<proteinExistence type="predicted"/>
<keyword evidence="2" id="KW-0285">Flavoprotein</keyword>
<keyword evidence="4" id="KW-0560">Oxidoreductase</keyword>
<dbReference type="PANTHER" id="PTHR43557">
    <property type="entry name" value="APOPTOSIS-INDUCING FACTOR 1"/>
    <property type="match status" value="1"/>
</dbReference>
<dbReference type="EMBL" id="RBED01000130">
    <property type="protein sequence ID" value="RNL51363.1"/>
    <property type="molecule type" value="Genomic_DNA"/>
</dbReference>
<evidence type="ECO:0000256" key="2">
    <source>
        <dbReference type="ARBA" id="ARBA00022630"/>
    </source>
</evidence>
<sequence>MQTLAIVGASLAGISAARSIRARGFAGRLVIIGNERHRPYDRPPLSKDFLAGKISPEHLLLESAYEGEDADPLLAEWRLGTAVSSLDAAARTIRLDDGTAVEADGVVIATGASARMLPEIAGLANVFTLRTLEDAQNLAPELVPGARLVIIGAGFIGAEVASTARALGVDVTVVCAGAVPLSRPLGPEMAATLAALHGINGVELICDATIESYNSGEGLVRGLHLADGRYVAADVVLVAIGSVPNTAWLAGSGIALGDGVLCDPMGRTNMPGVVAVGDCAAWLDEESGMHRRVEHWSSAVERPALAVTALLEPGAARQPLNLPYFWSDQYNVRIQFAGQSRDADRVAIEAGDPAAHSFLAVYYRDGEPVAVLGANQPRLFTKWRRQLNAVHKAAAAAEAVRAAVVEAEAFRAAIAAAEADDARSALAASASFA</sequence>
<dbReference type="GO" id="GO:0005737">
    <property type="term" value="C:cytoplasm"/>
    <property type="evidence" value="ECO:0007669"/>
    <property type="project" value="TreeGrafter"/>
</dbReference>
<dbReference type="AlphaFoldDB" id="A0A3N0BQU3"/>
<comment type="caution">
    <text evidence="7">The sequence shown here is derived from an EMBL/GenBank/DDBJ whole genome shotgun (WGS) entry which is preliminary data.</text>
</comment>
<dbReference type="InterPro" id="IPR016156">
    <property type="entry name" value="FAD/NAD-linked_Rdtase_dimer_sf"/>
</dbReference>
<gene>
    <name evidence="7" type="ORF">D7003_16345</name>
</gene>
<evidence type="ECO:0000259" key="6">
    <source>
        <dbReference type="Pfam" id="PF14759"/>
    </source>
</evidence>
<organism evidence="7 8">
    <name type="scientific">Arthrobacter oryzae</name>
    <dbReference type="NCBI Taxonomy" id="409290"/>
    <lineage>
        <taxon>Bacteria</taxon>
        <taxon>Bacillati</taxon>
        <taxon>Actinomycetota</taxon>
        <taxon>Actinomycetes</taxon>
        <taxon>Micrococcales</taxon>
        <taxon>Micrococcaceae</taxon>
        <taxon>Arthrobacter</taxon>
    </lineage>
</organism>
<dbReference type="Pfam" id="PF07992">
    <property type="entry name" value="Pyr_redox_2"/>
    <property type="match status" value="1"/>
</dbReference>
<reference evidence="7 8" key="1">
    <citation type="submission" date="2018-10" db="EMBL/GenBank/DDBJ databases">
        <title>Genome sequencing of Arthrobacter oryzae TNB02.</title>
        <authorList>
            <person name="Cho Y.-J."/>
            <person name="Cho A."/>
            <person name="Kim O.-S."/>
        </authorList>
    </citation>
    <scope>NUCLEOTIDE SEQUENCE [LARGE SCALE GENOMIC DNA]</scope>
    <source>
        <strain evidence="7 8">TNB02</strain>
    </source>
</reference>
<accession>A0A3N0BQU3</accession>
<dbReference type="InterPro" id="IPR050446">
    <property type="entry name" value="FAD-oxidoreductase/Apoptosis"/>
</dbReference>
<name>A0A3N0BQU3_9MICC</name>
<dbReference type="Gene3D" id="3.50.50.60">
    <property type="entry name" value="FAD/NAD(P)-binding domain"/>
    <property type="match status" value="2"/>
</dbReference>
<keyword evidence="8" id="KW-1185">Reference proteome</keyword>